<evidence type="ECO:0000256" key="1">
    <source>
        <dbReference type="ARBA" id="ARBA00004236"/>
    </source>
</evidence>
<dbReference type="AlphaFoldDB" id="A0A3B3UHZ6"/>
<dbReference type="InterPro" id="IPR016054">
    <property type="entry name" value="LY6_UPA_recep-like"/>
</dbReference>
<reference evidence="8" key="2">
    <citation type="submission" date="2025-09" db="UniProtKB">
        <authorList>
            <consortium name="Ensembl"/>
        </authorList>
    </citation>
    <scope>IDENTIFICATION</scope>
</reference>
<comment type="subcellular location">
    <subcellularLocation>
        <location evidence="1">Cell membrane</location>
    </subcellularLocation>
</comment>
<protein>
    <submittedName>
        <fullName evidence="8">Lymphocyte antigen 6G-like</fullName>
    </submittedName>
</protein>
<keyword evidence="2" id="KW-1003">Cell membrane</keyword>
<keyword evidence="4" id="KW-0472">Membrane</keyword>
<accession>A0A3B3UHZ6</accession>
<dbReference type="Gene3D" id="2.10.60.10">
    <property type="entry name" value="CD59"/>
    <property type="match status" value="1"/>
</dbReference>
<dbReference type="Proteomes" id="UP000261500">
    <property type="component" value="Unplaced"/>
</dbReference>
<dbReference type="InterPro" id="IPR045860">
    <property type="entry name" value="Snake_toxin-like_sf"/>
</dbReference>
<proteinExistence type="predicted"/>
<name>A0A3B3UHZ6_9TELE</name>
<evidence type="ECO:0000256" key="5">
    <source>
        <dbReference type="ARBA" id="ARBA00023180"/>
    </source>
</evidence>
<organism evidence="8 9">
    <name type="scientific">Poecilia latipinna</name>
    <name type="common">sailfin molly</name>
    <dbReference type="NCBI Taxonomy" id="48699"/>
    <lineage>
        <taxon>Eukaryota</taxon>
        <taxon>Metazoa</taxon>
        <taxon>Chordata</taxon>
        <taxon>Craniata</taxon>
        <taxon>Vertebrata</taxon>
        <taxon>Euteleostomi</taxon>
        <taxon>Actinopterygii</taxon>
        <taxon>Neopterygii</taxon>
        <taxon>Teleostei</taxon>
        <taxon>Neoteleostei</taxon>
        <taxon>Acanthomorphata</taxon>
        <taxon>Ovalentaria</taxon>
        <taxon>Atherinomorphae</taxon>
        <taxon>Cyprinodontiformes</taxon>
        <taxon>Poeciliidae</taxon>
        <taxon>Poeciliinae</taxon>
        <taxon>Poecilia</taxon>
    </lineage>
</organism>
<feature type="chain" id="PRO_5017241681" evidence="6">
    <location>
        <begin position="19"/>
        <end position="118"/>
    </location>
</feature>
<dbReference type="Pfam" id="PF00087">
    <property type="entry name" value="Toxin_TOLIP"/>
    <property type="match status" value="1"/>
</dbReference>
<sequence length="118" mass="12484">MKLYGVLVLFVTFSVASGLRCYTCVTSDPSACTNIETCPDGFDRCASVKIPESITSYLSILLRSFLALKGLITKSCMPSAGCISPIKCCDKDLCNGAVPTGPGVTLLLLSSALMMLFI</sequence>
<dbReference type="SUPFAM" id="SSF57302">
    <property type="entry name" value="Snake toxin-like"/>
    <property type="match status" value="1"/>
</dbReference>
<keyword evidence="5" id="KW-0325">Glycoprotein</keyword>
<dbReference type="Ensembl" id="ENSPLAT00000020037.1">
    <property type="protein sequence ID" value="ENSPLAP00000012351.1"/>
    <property type="gene ID" value="ENSPLAG00000015642.1"/>
</dbReference>
<evidence type="ECO:0000256" key="2">
    <source>
        <dbReference type="ARBA" id="ARBA00022475"/>
    </source>
</evidence>
<evidence type="ECO:0000313" key="8">
    <source>
        <dbReference type="Ensembl" id="ENSPLAP00000012351.1"/>
    </source>
</evidence>
<dbReference type="GeneTree" id="ENSGT01140000282948"/>
<keyword evidence="9" id="KW-1185">Reference proteome</keyword>
<reference evidence="8" key="1">
    <citation type="submission" date="2025-08" db="UniProtKB">
        <authorList>
            <consortium name="Ensembl"/>
        </authorList>
    </citation>
    <scope>IDENTIFICATION</scope>
</reference>
<evidence type="ECO:0000256" key="6">
    <source>
        <dbReference type="SAM" id="SignalP"/>
    </source>
</evidence>
<dbReference type="GO" id="GO:0005886">
    <property type="term" value="C:plasma membrane"/>
    <property type="evidence" value="ECO:0007669"/>
    <property type="project" value="UniProtKB-SubCell"/>
</dbReference>
<evidence type="ECO:0000313" key="9">
    <source>
        <dbReference type="Proteomes" id="UP000261500"/>
    </source>
</evidence>
<dbReference type="InterPro" id="IPR035076">
    <property type="entry name" value="Toxin/TOLIP"/>
</dbReference>
<dbReference type="SMART" id="SM00134">
    <property type="entry name" value="LU"/>
    <property type="match status" value="1"/>
</dbReference>
<evidence type="ECO:0000256" key="4">
    <source>
        <dbReference type="ARBA" id="ARBA00023136"/>
    </source>
</evidence>
<feature type="domain" description="UPAR/Ly6" evidence="7">
    <location>
        <begin position="19"/>
        <end position="107"/>
    </location>
</feature>
<keyword evidence="3 6" id="KW-0732">Signal</keyword>
<feature type="signal peptide" evidence="6">
    <location>
        <begin position="1"/>
        <end position="18"/>
    </location>
</feature>
<evidence type="ECO:0000259" key="7">
    <source>
        <dbReference type="SMART" id="SM00134"/>
    </source>
</evidence>
<evidence type="ECO:0000256" key="3">
    <source>
        <dbReference type="ARBA" id="ARBA00022729"/>
    </source>
</evidence>